<dbReference type="OrthoDB" id="3914029at2759"/>
<reference evidence="2 3" key="1">
    <citation type="submission" date="2015-04" db="EMBL/GenBank/DDBJ databases">
        <authorList>
            <person name="Heijne W.H."/>
            <person name="Fedorova N.D."/>
            <person name="Nierman W.C."/>
            <person name="Vollebregt A.W."/>
            <person name="Zhao Z."/>
            <person name="Wu L."/>
            <person name="Kumar M."/>
            <person name="Stam H."/>
            <person name="van den Berg M.A."/>
            <person name="Pel H.J."/>
        </authorList>
    </citation>
    <scope>NUCLEOTIDE SEQUENCE [LARGE SCALE GENOMIC DNA]</scope>
    <source>
        <strain evidence="2 3">CBS 393.64</strain>
    </source>
</reference>
<protein>
    <submittedName>
        <fullName evidence="2">Uncharacterized protein</fullName>
    </submittedName>
</protein>
<proteinExistence type="predicted"/>
<accession>A0A0F4YR67</accession>
<organism evidence="2 3">
    <name type="scientific">Rasamsonia emersonii (strain ATCC 16479 / CBS 393.64 / IMI 116815)</name>
    <dbReference type="NCBI Taxonomy" id="1408163"/>
    <lineage>
        <taxon>Eukaryota</taxon>
        <taxon>Fungi</taxon>
        <taxon>Dikarya</taxon>
        <taxon>Ascomycota</taxon>
        <taxon>Pezizomycotina</taxon>
        <taxon>Eurotiomycetes</taxon>
        <taxon>Eurotiomycetidae</taxon>
        <taxon>Eurotiales</taxon>
        <taxon>Trichocomaceae</taxon>
        <taxon>Rasamsonia</taxon>
    </lineage>
</organism>
<comment type="caution">
    <text evidence="2">The sequence shown here is derived from an EMBL/GenBank/DDBJ whole genome shotgun (WGS) entry which is preliminary data.</text>
</comment>
<dbReference type="EMBL" id="LASV01000245">
    <property type="protein sequence ID" value="KKA20600.1"/>
    <property type="molecule type" value="Genomic_DNA"/>
</dbReference>
<dbReference type="RefSeq" id="XP_013327212.1">
    <property type="nucleotide sequence ID" value="XM_013471758.1"/>
</dbReference>
<feature type="region of interest" description="Disordered" evidence="1">
    <location>
        <begin position="1"/>
        <end position="28"/>
    </location>
</feature>
<name>A0A0F4YR67_RASE3</name>
<evidence type="ECO:0000313" key="2">
    <source>
        <dbReference type="EMBL" id="KKA20600.1"/>
    </source>
</evidence>
<dbReference type="AlphaFoldDB" id="A0A0F4YR67"/>
<gene>
    <name evidence="2" type="ORF">T310_5376</name>
</gene>
<dbReference type="GeneID" id="25317721"/>
<feature type="compositionally biased region" description="Polar residues" evidence="1">
    <location>
        <begin position="165"/>
        <end position="178"/>
    </location>
</feature>
<dbReference type="Proteomes" id="UP000053958">
    <property type="component" value="Unassembled WGS sequence"/>
</dbReference>
<evidence type="ECO:0000313" key="3">
    <source>
        <dbReference type="Proteomes" id="UP000053958"/>
    </source>
</evidence>
<feature type="region of interest" description="Disordered" evidence="1">
    <location>
        <begin position="147"/>
        <end position="194"/>
    </location>
</feature>
<sequence length="224" mass="24924">MSKSNFEAPADDAVPSYEESIRSSPSTLIQGSRWNAPLHQQLDETRVRRIHSILSTYVDPLLAEQAASGLYKSVLLLIPSNVSSLRNELKSDPYSPPKEPEVVGFPSNEVVKLVRLEGEEHTLEFWRQPAVLDELGSSLRARLALSGHRVEAEPDPSVPEPAPESQISSISNPTTTKKSFWGRTKKSSSQKEAHIVDHKLGWRSDEEKYENARALSKGEVQESV</sequence>
<evidence type="ECO:0000256" key="1">
    <source>
        <dbReference type="SAM" id="MobiDB-lite"/>
    </source>
</evidence>
<keyword evidence="3" id="KW-1185">Reference proteome</keyword>